<feature type="transmembrane region" description="Helical" evidence="6">
    <location>
        <begin position="270"/>
        <end position="288"/>
    </location>
</feature>
<dbReference type="RefSeq" id="WP_008037937.1">
    <property type="nucleotide sequence ID" value="NZ_JH725147.1"/>
</dbReference>
<comment type="subcellular location">
    <subcellularLocation>
        <location evidence="1">Cell membrane</location>
        <topology evidence="1">Multi-pass membrane protein</topology>
    </subcellularLocation>
</comment>
<reference evidence="8 9" key="1">
    <citation type="submission" date="2012-03" db="EMBL/GenBank/DDBJ databases">
        <title>The Genome Sequence of Bartonella tamiae Th239.</title>
        <authorList>
            <consortium name="The Broad Institute Genome Sequencing Platform"/>
            <consortium name="The Broad Institute Genome Sequencing Center for Infectious Disease"/>
            <person name="Feldgarden M."/>
            <person name="Kirby J."/>
            <person name="Kosoy M."/>
            <person name="Birtles R."/>
            <person name="Probert W.S."/>
            <person name="Chiaraviglio L."/>
            <person name="Young S.K."/>
            <person name="Zeng Q."/>
            <person name="Gargeya S."/>
            <person name="Fitzgerald M."/>
            <person name="Haas B."/>
            <person name="Abouelleil A."/>
            <person name="Alvarado L."/>
            <person name="Arachchi H.M."/>
            <person name="Berlin A."/>
            <person name="Chapman S.B."/>
            <person name="Gearin G."/>
            <person name="Goldberg J."/>
            <person name="Griggs A."/>
            <person name="Gujja S."/>
            <person name="Hansen M."/>
            <person name="Heiman D."/>
            <person name="Howarth C."/>
            <person name="Larimer J."/>
            <person name="Lui A."/>
            <person name="MacDonald P.J.P."/>
            <person name="McCowen C."/>
            <person name="Montmayeur A."/>
            <person name="Murphy C."/>
            <person name="Neiman D."/>
            <person name="Pearson M."/>
            <person name="Priest M."/>
            <person name="Roberts A."/>
            <person name="Saif S."/>
            <person name="Shea T."/>
            <person name="Sisk P."/>
            <person name="Stolte C."/>
            <person name="Sykes S."/>
            <person name="Wortman J."/>
            <person name="Nusbaum C."/>
            <person name="Birren B."/>
        </authorList>
    </citation>
    <scope>NUCLEOTIDE SEQUENCE [LARGE SCALE GENOMIC DNA]</scope>
    <source>
        <strain evidence="8 9">Th239</strain>
    </source>
</reference>
<feature type="transmembrane region" description="Helical" evidence="6">
    <location>
        <begin position="73"/>
        <end position="90"/>
    </location>
</feature>
<dbReference type="PANTHER" id="PTHR42920:SF5">
    <property type="entry name" value="EAMA DOMAIN-CONTAINING PROTEIN"/>
    <property type="match status" value="1"/>
</dbReference>
<evidence type="ECO:0000313" key="8">
    <source>
        <dbReference type="EMBL" id="EJF91048.1"/>
    </source>
</evidence>
<feature type="domain" description="EamA" evidence="7">
    <location>
        <begin position="155"/>
        <end position="285"/>
    </location>
</feature>
<keyword evidence="2" id="KW-1003">Cell membrane</keyword>
<keyword evidence="5 6" id="KW-0472">Membrane</keyword>
<dbReference type="InterPro" id="IPR051258">
    <property type="entry name" value="Diverse_Substrate_Transporter"/>
</dbReference>
<protein>
    <recommendedName>
        <fullName evidence="7">EamA domain-containing protein</fullName>
    </recommendedName>
</protein>
<feature type="domain" description="EamA" evidence="7">
    <location>
        <begin position="17"/>
        <end position="144"/>
    </location>
</feature>
<feature type="transmembrane region" description="Helical" evidence="6">
    <location>
        <begin position="186"/>
        <end position="202"/>
    </location>
</feature>
<evidence type="ECO:0000256" key="2">
    <source>
        <dbReference type="ARBA" id="ARBA00022475"/>
    </source>
</evidence>
<dbReference type="PATRIC" id="fig|1094558.3.peg.419"/>
<keyword evidence="4 6" id="KW-1133">Transmembrane helix</keyword>
<dbReference type="eggNOG" id="COG0697">
    <property type="taxonomic scope" value="Bacteria"/>
</dbReference>
<accession>J0ZQU7</accession>
<evidence type="ECO:0000313" key="9">
    <source>
        <dbReference type="Proteomes" id="UP000008952"/>
    </source>
</evidence>
<dbReference type="PANTHER" id="PTHR42920">
    <property type="entry name" value="OS03G0707200 PROTEIN-RELATED"/>
    <property type="match status" value="1"/>
</dbReference>
<evidence type="ECO:0000256" key="6">
    <source>
        <dbReference type="SAM" id="Phobius"/>
    </source>
</evidence>
<comment type="caution">
    <text evidence="8">The sequence shown here is derived from an EMBL/GenBank/DDBJ whole genome shotgun (WGS) entry which is preliminary data.</text>
</comment>
<dbReference type="Pfam" id="PF00892">
    <property type="entry name" value="EamA"/>
    <property type="match status" value="2"/>
</dbReference>
<gene>
    <name evidence="8" type="ORF">ME5_00380</name>
</gene>
<dbReference type="GO" id="GO:0005886">
    <property type="term" value="C:plasma membrane"/>
    <property type="evidence" value="ECO:0007669"/>
    <property type="project" value="UniProtKB-SubCell"/>
</dbReference>
<dbReference type="Proteomes" id="UP000008952">
    <property type="component" value="Unassembled WGS sequence"/>
</dbReference>
<dbReference type="EMBL" id="AIMB01000003">
    <property type="protein sequence ID" value="EJF91048.1"/>
    <property type="molecule type" value="Genomic_DNA"/>
</dbReference>
<feature type="transmembrane region" description="Helical" evidence="6">
    <location>
        <begin position="246"/>
        <end position="264"/>
    </location>
</feature>
<name>J0ZQU7_9HYPH</name>
<feature type="transmembrane region" description="Helical" evidence="6">
    <location>
        <begin position="157"/>
        <end position="179"/>
    </location>
</feature>
<dbReference type="AlphaFoldDB" id="J0ZQU7"/>
<organism evidence="8 9">
    <name type="scientific">Bartonella tamiae Th239</name>
    <dbReference type="NCBI Taxonomy" id="1094558"/>
    <lineage>
        <taxon>Bacteria</taxon>
        <taxon>Pseudomonadati</taxon>
        <taxon>Pseudomonadota</taxon>
        <taxon>Alphaproteobacteria</taxon>
        <taxon>Hyphomicrobiales</taxon>
        <taxon>Bartonellaceae</taxon>
        <taxon>Bartonella</taxon>
    </lineage>
</organism>
<feature type="transmembrane region" description="Helical" evidence="6">
    <location>
        <begin position="127"/>
        <end position="145"/>
    </location>
</feature>
<feature type="transmembrane region" description="Helical" evidence="6">
    <location>
        <begin position="17"/>
        <end position="37"/>
    </location>
</feature>
<evidence type="ECO:0000256" key="1">
    <source>
        <dbReference type="ARBA" id="ARBA00004651"/>
    </source>
</evidence>
<feature type="transmembrane region" description="Helical" evidence="6">
    <location>
        <begin position="43"/>
        <end position="61"/>
    </location>
</feature>
<dbReference type="SUPFAM" id="SSF103481">
    <property type="entry name" value="Multidrug resistance efflux transporter EmrE"/>
    <property type="match status" value="2"/>
</dbReference>
<keyword evidence="9" id="KW-1185">Reference proteome</keyword>
<feature type="transmembrane region" description="Helical" evidence="6">
    <location>
        <begin position="214"/>
        <end position="234"/>
    </location>
</feature>
<keyword evidence="3 6" id="KW-0812">Transmembrane</keyword>
<evidence type="ECO:0000256" key="5">
    <source>
        <dbReference type="ARBA" id="ARBA00023136"/>
    </source>
</evidence>
<evidence type="ECO:0000256" key="3">
    <source>
        <dbReference type="ARBA" id="ARBA00022692"/>
    </source>
</evidence>
<dbReference type="InterPro" id="IPR000620">
    <property type="entry name" value="EamA_dom"/>
</dbReference>
<dbReference type="OrthoDB" id="9804865at2"/>
<evidence type="ECO:0000256" key="4">
    <source>
        <dbReference type="ARBA" id="ARBA00022989"/>
    </source>
</evidence>
<sequence>MEQAPPQKHLWFTKQELSLIIITIVWGATFLIIHLAMRHSGPLFFVGLRFVSAGVLCAVLFWRKMKDITRNDIIAGAMIGIAIFLGYSLQTAGLQTITATQSAFITAVYVPMVPLLQWIVFKKSPGLSSWIGAALAFIGLMLISGHGAEGLGLSTGVVLTLLGAVAIAGEILLIGFYAAHVDSRRVTVVQLLCAGLLAFAFMPLNGEGIPEFSWIWLSAGLSLAIASALIQFTMNWAQKSVSPTRATIIYAGEPVWAGVFGRIAGERLPVIALLGALFILIGILVAELQPSKWRRKQSKN</sequence>
<dbReference type="HOGENOM" id="CLU_033863_21_0_5"/>
<dbReference type="InterPro" id="IPR037185">
    <property type="entry name" value="EmrE-like"/>
</dbReference>
<feature type="transmembrane region" description="Helical" evidence="6">
    <location>
        <begin position="102"/>
        <end position="120"/>
    </location>
</feature>
<proteinExistence type="predicted"/>
<evidence type="ECO:0000259" key="7">
    <source>
        <dbReference type="Pfam" id="PF00892"/>
    </source>
</evidence>